<evidence type="ECO:0000256" key="4">
    <source>
        <dbReference type="ARBA" id="ARBA00023002"/>
    </source>
</evidence>
<keyword evidence="5" id="KW-1185">Reference proteome</keyword>
<dbReference type="InterPro" id="IPR002347">
    <property type="entry name" value="SDR_fam"/>
</dbReference>
<dbReference type="PANTHER" id="PTHR44085">
    <property type="entry name" value="SEPIAPTERIN REDUCTASE"/>
    <property type="match status" value="1"/>
</dbReference>
<protein>
    <submittedName>
        <fullName evidence="6">Sepiapterin reductase</fullName>
    </submittedName>
</protein>
<dbReference type="RefSeq" id="XP_034118608.1">
    <property type="nucleotide sequence ID" value="XM_034262717.2"/>
</dbReference>
<dbReference type="PROSITE" id="PS51257">
    <property type="entry name" value="PROKAR_LIPOPROTEIN"/>
    <property type="match status" value="1"/>
</dbReference>
<dbReference type="GO" id="GO:0004757">
    <property type="term" value="F:sepiapterin reductase (NADP+) activity"/>
    <property type="evidence" value="ECO:0007669"/>
    <property type="project" value="TreeGrafter"/>
</dbReference>
<dbReference type="Gene3D" id="3.40.50.720">
    <property type="entry name" value="NAD(P)-binding Rossmann-like Domain"/>
    <property type="match status" value="1"/>
</dbReference>
<evidence type="ECO:0000313" key="5">
    <source>
        <dbReference type="Proteomes" id="UP000515160"/>
    </source>
</evidence>
<keyword evidence="3" id="KW-0521">NADP</keyword>
<dbReference type="SUPFAM" id="SSF51735">
    <property type="entry name" value="NAD(P)-binding Rossmann-fold domains"/>
    <property type="match status" value="1"/>
</dbReference>
<dbReference type="GeneID" id="117577792"/>
<accession>A0A6P8XYK5</accession>
<dbReference type="AlphaFoldDB" id="A0A6P8XYK5"/>
<dbReference type="OrthoDB" id="153074at2759"/>
<dbReference type="GO" id="GO:0006729">
    <property type="term" value="P:tetrahydrobiopterin biosynthetic process"/>
    <property type="evidence" value="ECO:0007669"/>
    <property type="project" value="TreeGrafter"/>
</dbReference>
<dbReference type="GO" id="GO:0005737">
    <property type="term" value="C:cytoplasm"/>
    <property type="evidence" value="ECO:0007669"/>
    <property type="project" value="UniProtKB-SubCell"/>
</dbReference>
<evidence type="ECO:0000256" key="1">
    <source>
        <dbReference type="ARBA" id="ARBA00004496"/>
    </source>
</evidence>
<gene>
    <name evidence="6" type="primary">LOC117577792</name>
</gene>
<dbReference type="InterPro" id="IPR036291">
    <property type="entry name" value="NAD(P)-bd_dom_sf"/>
</dbReference>
<dbReference type="Pfam" id="PF00106">
    <property type="entry name" value="adh_short"/>
    <property type="match status" value="1"/>
</dbReference>
<comment type="subcellular location">
    <subcellularLocation>
        <location evidence="1">Cytoplasm</location>
    </subcellularLocation>
</comment>
<keyword evidence="4" id="KW-0560">Oxidoreductase</keyword>
<proteinExistence type="predicted"/>
<dbReference type="Proteomes" id="UP000515160">
    <property type="component" value="Chromosome X"/>
</dbReference>
<dbReference type="PANTHER" id="PTHR44085:SF2">
    <property type="entry name" value="SEPIAPTERIN REDUCTASE"/>
    <property type="match status" value="1"/>
</dbReference>
<reference evidence="6" key="1">
    <citation type="submission" date="2025-08" db="UniProtKB">
        <authorList>
            <consortium name="RefSeq"/>
        </authorList>
    </citation>
    <scope>IDENTIFICATION</scope>
    <source>
        <strain evidence="6">15112-1751.03</strain>
        <tissue evidence="6">Whole Adult</tissue>
    </source>
</reference>
<evidence type="ECO:0000256" key="3">
    <source>
        <dbReference type="ARBA" id="ARBA00022857"/>
    </source>
</evidence>
<keyword evidence="2" id="KW-0963">Cytoplasm</keyword>
<name>A0A6P8XYK5_DROAB</name>
<evidence type="ECO:0000313" key="6">
    <source>
        <dbReference type="RefSeq" id="XP_034118608.1"/>
    </source>
</evidence>
<organism evidence="5 6">
    <name type="scientific">Drosophila albomicans</name>
    <name type="common">Fruit fly</name>
    <dbReference type="NCBI Taxonomy" id="7291"/>
    <lineage>
        <taxon>Eukaryota</taxon>
        <taxon>Metazoa</taxon>
        <taxon>Ecdysozoa</taxon>
        <taxon>Arthropoda</taxon>
        <taxon>Hexapoda</taxon>
        <taxon>Insecta</taxon>
        <taxon>Pterygota</taxon>
        <taxon>Neoptera</taxon>
        <taxon>Endopterygota</taxon>
        <taxon>Diptera</taxon>
        <taxon>Brachycera</taxon>
        <taxon>Muscomorpha</taxon>
        <taxon>Ephydroidea</taxon>
        <taxon>Drosophilidae</taxon>
        <taxon>Drosophila</taxon>
    </lineage>
</organism>
<dbReference type="InterPro" id="IPR051721">
    <property type="entry name" value="Biopterin_syn/organic_redct"/>
</dbReference>
<sequence>MAAKRMDLNVPTFLVLSGCSNPLGQTLAQELCGRLAAGSVALLLDESPERLQTLAQLLSEQQQVQPDAVQIFTGQRLMDAEQLMEQILQKNDSKGCFQRSIIVHNEGDAATHVLIEPQSPKEWNAYVERQLMAPVALNQRWLRAKQLAGIEKLVINVTSSLQVRPLIFNTLLCSCKRARDMYFRAMAAEEQRSNVHVLSYAAGLFKTHDTQLDINGNIVDPEQLLGGMDHQKEQKALPRVQPLQSTLKLINILEQKAFVSGHDVDYYDTFVL</sequence>
<evidence type="ECO:0000256" key="2">
    <source>
        <dbReference type="ARBA" id="ARBA00022490"/>
    </source>
</evidence>